<evidence type="ECO:0000256" key="5">
    <source>
        <dbReference type="HAMAP-Rule" id="MF_00743"/>
    </source>
</evidence>
<name>I4CA10_DESTA</name>
<dbReference type="GO" id="GO:0005737">
    <property type="term" value="C:cytoplasm"/>
    <property type="evidence" value="ECO:0007669"/>
    <property type="project" value="UniProtKB-SubCell"/>
</dbReference>
<keyword evidence="2 5" id="KW-0963">Cytoplasm</keyword>
<keyword evidence="3 5" id="KW-0816">Tricarboxylic acid cycle</keyword>
<dbReference type="SUPFAM" id="SSF48557">
    <property type="entry name" value="L-aspartase-like"/>
    <property type="match status" value="1"/>
</dbReference>
<comment type="miscellaneous">
    <text evidence="5">There are 2 substrate-binding sites: the catalytic A site, and the non-catalytic B site that may play a role in the transfer of substrate or product between the active site and the solvent. Alternatively, the B site may bind allosteric effectors.</text>
</comment>
<dbReference type="FunFam" id="1.20.200.10:FF:000001">
    <property type="entry name" value="Fumarate hydratase, mitochondrial"/>
    <property type="match status" value="1"/>
</dbReference>
<proteinExistence type="inferred from homology"/>
<dbReference type="eggNOG" id="COG0114">
    <property type="taxonomic scope" value="Bacteria"/>
</dbReference>
<feature type="active site" description="Proton donor/acceptor" evidence="5">
    <location>
        <position position="187"/>
    </location>
</feature>
<dbReference type="Gene3D" id="1.20.200.10">
    <property type="entry name" value="Fumarase/aspartase (Central domain)"/>
    <property type="match status" value="1"/>
</dbReference>
<accession>I4CA10</accession>
<feature type="active site" evidence="5">
    <location>
        <position position="317"/>
    </location>
</feature>
<reference evidence="10" key="1">
    <citation type="submission" date="2012-06" db="EMBL/GenBank/DDBJ databases">
        <title>Complete sequence of chromosome of Desulfomonile tiedjei DSM 6799.</title>
        <authorList>
            <person name="Lucas S."/>
            <person name="Copeland A."/>
            <person name="Lapidus A."/>
            <person name="Glavina del Rio T."/>
            <person name="Dalin E."/>
            <person name="Tice H."/>
            <person name="Bruce D."/>
            <person name="Goodwin L."/>
            <person name="Pitluck S."/>
            <person name="Peters L."/>
            <person name="Ovchinnikova G."/>
            <person name="Zeytun A."/>
            <person name="Lu M."/>
            <person name="Kyrpides N."/>
            <person name="Mavromatis K."/>
            <person name="Ivanova N."/>
            <person name="Brettin T."/>
            <person name="Detter J.C."/>
            <person name="Han C."/>
            <person name="Larimer F."/>
            <person name="Land M."/>
            <person name="Hauser L."/>
            <person name="Markowitz V."/>
            <person name="Cheng J.-F."/>
            <person name="Hugenholtz P."/>
            <person name="Woyke T."/>
            <person name="Wu D."/>
            <person name="Spring S."/>
            <person name="Schroeder M."/>
            <person name="Brambilla E."/>
            <person name="Klenk H.-P."/>
            <person name="Eisen J.A."/>
        </authorList>
    </citation>
    <scope>NUCLEOTIDE SEQUENCE [LARGE SCALE GENOMIC DNA]</scope>
    <source>
        <strain evidence="10">ATCC 49306 / DSM 6799 / DCB-1</strain>
    </source>
</reference>
<dbReference type="Gene3D" id="1.10.40.30">
    <property type="entry name" value="Fumarase/aspartase (C-terminal domain)"/>
    <property type="match status" value="1"/>
</dbReference>
<feature type="binding site" evidence="5">
    <location>
        <begin position="323"/>
        <end position="325"/>
    </location>
    <ligand>
        <name>substrate</name>
    </ligand>
</feature>
<dbReference type="InterPro" id="IPR008948">
    <property type="entry name" value="L-Aspartase-like"/>
</dbReference>
<dbReference type="PANTHER" id="PTHR11444:SF22">
    <property type="entry name" value="FUMARATE HYDRATASE CLASS II"/>
    <property type="match status" value="1"/>
</dbReference>
<evidence type="ECO:0000256" key="3">
    <source>
        <dbReference type="ARBA" id="ARBA00022532"/>
    </source>
</evidence>
<dbReference type="PRINTS" id="PR00145">
    <property type="entry name" value="ARGSUCLYASE"/>
</dbReference>
<feature type="binding site" evidence="5">
    <location>
        <begin position="97"/>
        <end position="99"/>
    </location>
    <ligand>
        <name>substrate</name>
    </ligand>
</feature>
<dbReference type="Pfam" id="PF10415">
    <property type="entry name" value="FumaraseC_C"/>
    <property type="match status" value="1"/>
</dbReference>
<dbReference type="PATRIC" id="fig|706587.4.peg.4266"/>
<dbReference type="PANTHER" id="PTHR11444">
    <property type="entry name" value="ASPARTATEAMMONIA/ARGININOSUCCINATE/ADENYLOSUCCINATE LYASE"/>
    <property type="match status" value="1"/>
</dbReference>
<dbReference type="GO" id="GO:0006099">
    <property type="term" value="P:tricarboxylic acid cycle"/>
    <property type="evidence" value="ECO:0007669"/>
    <property type="project" value="UniProtKB-UniRule"/>
</dbReference>
<feature type="binding site" description="in site B" evidence="5">
    <location>
        <begin position="128"/>
        <end position="131"/>
    </location>
    <ligand>
        <name>substrate</name>
    </ligand>
</feature>
<evidence type="ECO:0000313" key="10">
    <source>
        <dbReference type="Proteomes" id="UP000006055"/>
    </source>
</evidence>
<dbReference type="Pfam" id="PF00206">
    <property type="entry name" value="Lyase_1"/>
    <property type="match status" value="1"/>
</dbReference>
<comment type="function">
    <text evidence="5">Involved in the TCA cycle. Catalyzes the stereospecific interconversion of fumarate to L-malate.</text>
</comment>
<dbReference type="InterPro" id="IPR020557">
    <property type="entry name" value="Fumarate_lyase_CS"/>
</dbReference>
<dbReference type="NCBIfam" id="NF008909">
    <property type="entry name" value="PRK12273.1"/>
    <property type="match status" value="1"/>
</dbReference>
<dbReference type="PRINTS" id="PR00149">
    <property type="entry name" value="FUMRATELYASE"/>
</dbReference>
<dbReference type="RefSeq" id="WP_014811527.1">
    <property type="nucleotide sequence ID" value="NC_018025.1"/>
</dbReference>
<dbReference type="InterPro" id="IPR024083">
    <property type="entry name" value="Fumarase/histidase_N"/>
</dbReference>
<dbReference type="InterPro" id="IPR018951">
    <property type="entry name" value="Fumarase_C_C"/>
</dbReference>
<feature type="binding site" evidence="5">
    <location>
        <position position="186"/>
    </location>
    <ligand>
        <name>substrate</name>
    </ligand>
</feature>
<evidence type="ECO:0000259" key="7">
    <source>
        <dbReference type="Pfam" id="PF00206"/>
    </source>
</evidence>
<evidence type="ECO:0000256" key="6">
    <source>
        <dbReference type="SAM" id="MobiDB-lite"/>
    </source>
</evidence>
<keyword evidence="4 5" id="KW-0456">Lyase</keyword>
<gene>
    <name evidence="5" type="primary">fumC</name>
    <name evidence="9" type="ordered locus">Desti_3757</name>
</gene>
<dbReference type="HAMAP" id="MF_00743">
    <property type="entry name" value="FumaraseC"/>
    <property type="match status" value="1"/>
</dbReference>
<feature type="domain" description="Fumarate lyase N-terminal" evidence="7">
    <location>
        <begin position="11"/>
        <end position="341"/>
    </location>
</feature>
<dbReference type="HOGENOM" id="CLU_021594_4_1_7"/>
<evidence type="ECO:0000256" key="2">
    <source>
        <dbReference type="ARBA" id="ARBA00022490"/>
    </source>
</evidence>
<feature type="domain" description="Fumarase C C-terminal" evidence="8">
    <location>
        <begin position="408"/>
        <end position="454"/>
    </location>
</feature>
<dbReference type="FunFam" id="1.10.40.30:FF:000002">
    <property type="entry name" value="Fumarate hydratase class II"/>
    <property type="match status" value="1"/>
</dbReference>
<dbReference type="InterPro" id="IPR022761">
    <property type="entry name" value="Fumarate_lyase_N"/>
</dbReference>
<dbReference type="InterPro" id="IPR000362">
    <property type="entry name" value="Fumarate_lyase_fam"/>
</dbReference>
<comment type="subcellular location">
    <subcellularLocation>
        <location evidence="5">Cytoplasm</location>
    </subcellularLocation>
</comment>
<evidence type="ECO:0000259" key="8">
    <source>
        <dbReference type="Pfam" id="PF10415"/>
    </source>
</evidence>
<dbReference type="InterPro" id="IPR005677">
    <property type="entry name" value="Fum_hydII"/>
</dbReference>
<comment type="similarity">
    <text evidence="1 5">Belongs to the class-II fumarase/aspartase family. Fumarase subfamily.</text>
</comment>
<comment type="catalytic activity">
    <reaction evidence="5">
        <text>(S)-malate = fumarate + H2O</text>
        <dbReference type="Rhea" id="RHEA:12460"/>
        <dbReference type="ChEBI" id="CHEBI:15377"/>
        <dbReference type="ChEBI" id="CHEBI:15589"/>
        <dbReference type="ChEBI" id="CHEBI:29806"/>
        <dbReference type="EC" id="4.2.1.2"/>
    </reaction>
</comment>
<evidence type="ECO:0000313" key="9">
    <source>
        <dbReference type="EMBL" id="AFM26401.1"/>
    </source>
</evidence>
<dbReference type="KEGG" id="dti:Desti_3757"/>
<dbReference type="CDD" id="cd01362">
    <property type="entry name" value="Fumarase_classII"/>
    <property type="match status" value="1"/>
</dbReference>
<sequence>MGHRKEYDSMGEVLVPEDAYYGAQTKRAMENFATSGLVFQPSFVRALGMIKKYAAMVNRDLGLLPADIAEPIIQAATEVVEGKLDDQFVLDVFQTGSGTSTNMNVNEVVAGRANELLTGKRGGKSPVHPNDHVNKGQSSNDVIPTAIHIAATVLLRTRLIPALEDLQKALADRAREFSTIHKIGRTHLQDAVPVTLGNEFSGYARQIELGIARLRSLEDRLGELALGGTAVGNGLQAHPEFAPRVIELISRETQSPFREALNHFEAQAAQDAAVETSGALKTLAVSLIKIANDIRWLASGPRCGIGEINIPSLQPGSSIMPGKVNPVIPEVVIQVCAQVIGNDTAITLGGQWGNFELNTMLPLIAYNLLQSIEFLDTVARRFTSKCVTGITANAEKCRSNIEKSLAMATALNPVLGYERAAKVAQRAFLEGKTIREVVLAEKLMTEQEIDRLIDDAIRAGTAQDA</sequence>
<dbReference type="GO" id="GO:0006106">
    <property type="term" value="P:fumarate metabolic process"/>
    <property type="evidence" value="ECO:0007669"/>
    <property type="project" value="InterPro"/>
</dbReference>
<comment type="pathway">
    <text evidence="5">Carbohydrate metabolism; tricarboxylic acid cycle; (S)-malate from fumarate: step 1/1.</text>
</comment>
<feature type="region of interest" description="Disordered" evidence="6">
    <location>
        <begin position="119"/>
        <end position="139"/>
    </location>
</feature>
<evidence type="ECO:0000256" key="1">
    <source>
        <dbReference type="ARBA" id="ARBA00009084"/>
    </source>
</evidence>
<dbReference type="OrthoDB" id="9802809at2"/>
<feature type="binding site" evidence="5">
    <location>
        <begin position="138"/>
        <end position="140"/>
    </location>
    <ligand>
        <name>substrate</name>
    </ligand>
</feature>
<dbReference type="Proteomes" id="UP000006055">
    <property type="component" value="Chromosome"/>
</dbReference>
<dbReference type="UniPathway" id="UPA00223">
    <property type="reaction ID" value="UER01007"/>
</dbReference>
<keyword evidence="10" id="KW-1185">Reference proteome</keyword>
<protein>
    <recommendedName>
        <fullName evidence="5">Fumarate hydratase class II</fullName>
        <shortName evidence="5">Fumarase C</shortName>
        <ecNumber evidence="5">4.2.1.2</ecNumber>
    </recommendedName>
    <alternativeName>
        <fullName evidence="5">Aerobic fumarase</fullName>
    </alternativeName>
    <alternativeName>
        <fullName evidence="5">Iron-independent fumarase</fullName>
    </alternativeName>
</protein>
<dbReference type="STRING" id="706587.Desti_3757"/>
<dbReference type="EC" id="4.2.1.2" evidence="5"/>
<evidence type="ECO:0000256" key="4">
    <source>
        <dbReference type="ARBA" id="ARBA00023239"/>
    </source>
</evidence>
<feature type="binding site" evidence="5">
    <location>
        <position position="318"/>
    </location>
    <ligand>
        <name>substrate</name>
    </ligand>
</feature>
<dbReference type="EMBL" id="CP003360">
    <property type="protein sequence ID" value="AFM26401.1"/>
    <property type="molecule type" value="Genomic_DNA"/>
</dbReference>
<dbReference type="GO" id="GO:0004333">
    <property type="term" value="F:fumarate hydratase activity"/>
    <property type="evidence" value="ECO:0007669"/>
    <property type="project" value="UniProtKB-UniRule"/>
</dbReference>
<feature type="site" description="Important for catalytic activity" evidence="5">
    <location>
        <position position="330"/>
    </location>
</feature>
<dbReference type="FunFam" id="1.10.275.10:FF:000001">
    <property type="entry name" value="Fumarate hydratase, mitochondrial"/>
    <property type="match status" value="1"/>
</dbReference>
<dbReference type="PROSITE" id="PS00163">
    <property type="entry name" value="FUMARATE_LYASES"/>
    <property type="match status" value="1"/>
</dbReference>
<comment type="subunit">
    <text evidence="5">Homotetramer.</text>
</comment>
<organism evidence="9 10">
    <name type="scientific">Desulfomonile tiedjei (strain ATCC 49306 / DSM 6799 / DCB-1)</name>
    <dbReference type="NCBI Taxonomy" id="706587"/>
    <lineage>
        <taxon>Bacteria</taxon>
        <taxon>Pseudomonadati</taxon>
        <taxon>Thermodesulfobacteriota</taxon>
        <taxon>Desulfomonilia</taxon>
        <taxon>Desulfomonilales</taxon>
        <taxon>Desulfomonilaceae</taxon>
        <taxon>Desulfomonile</taxon>
    </lineage>
</organism>
<dbReference type="Gene3D" id="1.10.275.10">
    <property type="entry name" value="Fumarase/aspartase (N-terminal domain)"/>
    <property type="match status" value="1"/>
</dbReference>
<dbReference type="AlphaFoldDB" id="I4CA10"/>